<dbReference type="Gramene" id="EME31884">
    <property type="protein sequence ID" value="EME31884"/>
    <property type="gene ID" value="Gasu_09530"/>
</dbReference>
<feature type="binding site" evidence="13">
    <location>
        <position position="221"/>
    </location>
    <ligand>
        <name>[2Fe-2S] cluster</name>
        <dbReference type="ChEBI" id="CHEBI:190135"/>
    </ligand>
</feature>
<dbReference type="SUPFAM" id="SSF102114">
    <property type="entry name" value="Radical SAM enzymes"/>
    <property type="match status" value="1"/>
</dbReference>
<keyword evidence="9" id="KW-0093">Biotin biosynthesis</keyword>
<dbReference type="InterPro" id="IPR010722">
    <property type="entry name" value="BATS_dom"/>
</dbReference>
<comment type="pathway">
    <text evidence="1">Cofactor biosynthesis; biotin biosynthesis; biotin from 7,8-diaminononanoate: step 2/2.</text>
</comment>
<sequence>MLARRLLTLRQFTRFSSVLAQPSGAQTSESFPIRSDWTLEQVENVYCQPLLELIYQAATVHRQYFDSTQVQQCTLLSIKSGGCPEDCKYCSQSSHHKTFVKAEPLMQKQEILQAAKQAKESGSTRFCLGAAWRGVSQVGNRQFERILDVIGEIRSMGLEVCATLGLLTKDQALKLKEAGLTAYNHNLDTSREFYPKVISTRTFEDRLNTLQSVRDAGISVCCGGILGLGETDEDRISLLHTLATMPKHPESVPVNALVATKGTPLEDMKPVSVWEMCRMIASARILMPSSMVRLSAGRISLSPAEQALCFLSGANSIFTGERLLTTPNNEFAQDQILFQTLGLRGKPPFFPMDKEATESKKQQIGNNYQSCASATPL</sequence>
<evidence type="ECO:0000256" key="6">
    <source>
        <dbReference type="ARBA" id="ARBA00022691"/>
    </source>
</evidence>
<dbReference type="PANTHER" id="PTHR22976">
    <property type="entry name" value="BIOTIN SYNTHASE"/>
    <property type="match status" value="1"/>
</dbReference>
<evidence type="ECO:0000256" key="1">
    <source>
        <dbReference type="ARBA" id="ARBA00004942"/>
    </source>
</evidence>
<dbReference type="GO" id="GO:0046872">
    <property type="term" value="F:metal ion binding"/>
    <property type="evidence" value="ECO:0007669"/>
    <property type="project" value="UniProtKB-KW"/>
</dbReference>
<dbReference type="SMART" id="SM00729">
    <property type="entry name" value="Elp3"/>
    <property type="match status" value="1"/>
</dbReference>
<reference evidence="16" key="1">
    <citation type="journal article" date="2013" name="Science">
        <title>Gene transfer from bacteria and archaea facilitated evolution of an extremophilic eukaryote.</title>
        <authorList>
            <person name="Schonknecht G."/>
            <person name="Chen W.H."/>
            <person name="Ternes C.M."/>
            <person name="Barbier G.G."/>
            <person name="Shrestha R.P."/>
            <person name="Stanke M."/>
            <person name="Brautigam A."/>
            <person name="Baker B.J."/>
            <person name="Banfield J.F."/>
            <person name="Garavito R.M."/>
            <person name="Carr K."/>
            <person name="Wilkerson C."/>
            <person name="Rensing S.A."/>
            <person name="Gagneul D."/>
            <person name="Dickenson N.E."/>
            <person name="Oesterhelt C."/>
            <person name="Lercher M.J."/>
            <person name="Weber A.P."/>
        </authorList>
    </citation>
    <scope>NUCLEOTIDE SEQUENCE [LARGE SCALE GENOMIC DNA]</scope>
    <source>
        <strain evidence="16">074W</strain>
    </source>
</reference>
<dbReference type="Pfam" id="PF06968">
    <property type="entry name" value="BATS"/>
    <property type="match status" value="1"/>
</dbReference>
<dbReference type="PROSITE" id="PS51918">
    <property type="entry name" value="RADICAL_SAM"/>
    <property type="match status" value="1"/>
</dbReference>
<evidence type="ECO:0000256" key="7">
    <source>
        <dbReference type="ARBA" id="ARBA00022714"/>
    </source>
</evidence>
<keyword evidence="6 13" id="KW-0949">S-adenosyl-L-methionine</keyword>
<dbReference type="InterPro" id="IPR013785">
    <property type="entry name" value="Aldolase_TIM"/>
</dbReference>
<evidence type="ECO:0000256" key="5">
    <source>
        <dbReference type="ARBA" id="ARBA00022679"/>
    </source>
</evidence>
<evidence type="ECO:0000256" key="3">
    <source>
        <dbReference type="ARBA" id="ARBA00012236"/>
    </source>
</evidence>
<keyword evidence="10 13" id="KW-0408">Iron</keyword>
<keyword evidence="7 13" id="KW-0001">2Fe-2S</keyword>
<dbReference type="SFLD" id="SFLDG01278">
    <property type="entry name" value="biotin_synthase_like"/>
    <property type="match status" value="1"/>
</dbReference>
<keyword evidence="5 15" id="KW-0808">Transferase</keyword>
<evidence type="ECO:0000256" key="4">
    <source>
        <dbReference type="ARBA" id="ARBA00022485"/>
    </source>
</evidence>
<dbReference type="RefSeq" id="XP_005708404.1">
    <property type="nucleotide sequence ID" value="XM_005708347.1"/>
</dbReference>
<dbReference type="Proteomes" id="UP000030680">
    <property type="component" value="Unassembled WGS sequence"/>
</dbReference>
<dbReference type="InterPro" id="IPR007197">
    <property type="entry name" value="rSAM"/>
</dbReference>
<dbReference type="EC" id="2.8.1.6" evidence="3"/>
<feature type="domain" description="Radical SAM core" evidence="14">
    <location>
        <begin position="68"/>
        <end position="298"/>
    </location>
</feature>
<keyword evidence="16" id="KW-1185">Reference proteome</keyword>
<keyword evidence="4 13" id="KW-0004">4Fe-4S</keyword>
<proteinExistence type="inferred from homology"/>
<comment type="cofactor">
    <cofactor evidence="12">
        <name>[2Fe-2S] cluster</name>
        <dbReference type="ChEBI" id="CHEBI:190135"/>
    </cofactor>
</comment>
<evidence type="ECO:0000256" key="11">
    <source>
        <dbReference type="ARBA" id="ARBA00023014"/>
    </source>
</evidence>
<dbReference type="KEGG" id="gsl:Gasu_09530"/>
<dbReference type="AlphaFoldDB" id="M2Y7T7"/>
<dbReference type="SFLD" id="SFLDS00029">
    <property type="entry name" value="Radical_SAM"/>
    <property type="match status" value="1"/>
</dbReference>
<comment type="similarity">
    <text evidence="2">Belongs to the radical SAM superfamily. Biotin synthase family.</text>
</comment>
<dbReference type="PANTHER" id="PTHR22976:SF2">
    <property type="entry name" value="BIOTIN SYNTHASE, MITOCHONDRIAL"/>
    <property type="match status" value="1"/>
</dbReference>
<gene>
    <name evidence="15" type="ORF">Gasu_09530</name>
</gene>
<feature type="binding site" evidence="13">
    <location>
        <position position="87"/>
    </location>
    <ligand>
        <name>[4Fe-4S] cluster</name>
        <dbReference type="ChEBI" id="CHEBI:49883"/>
        <note>4Fe-4S-S-AdoMet</note>
    </ligand>
</feature>
<accession>M2Y7T7</accession>
<evidence type="ECO:0000313" key="16">
    <source>
        <dbReference type="Proteomes" id="UP000030680"/>
    </source>
</evidence>
<dbReference type="SMART" id="SM00876">
    <property type="entry name" value="BATS"/>
    <property type="match status" value="1"/>
</dbReference>
<dbReference type="SFLD" id="SFLDG01060">
    <property type="entry name" value="BATS_domain_containing"/>
    <property type="match status" value="1"/>
</dbReference>
<dbReference type="GO" id="GO:0005739">
    <property type="term" value="C:mitochondrion"/>
    <property type="evidence" value="ECO:0007669"/>
    <property type="project" value="TreeGrafter"/>
</dbReference>
<evidence type="ECO:0000256" key="2">
    <source>
        <dbReference type="ARBA" id="ARBA00010765"/>
    </source>
</evidence>
<dbReference type="InterPro" id="IPR002684">
    <property type="entry name" value="Biotin_synth/BioAB"/>
</dbReference>
<evidence type="ECO:0000256" key="12">
    <source>
        <dbReference type="ARBA" id="ARBA00034078"/>
    </source>
</evidence>
<dbReference type="PIRSF" id="PIRSF001619">
    <property type="entry name" value="Biotin_synth"/>
    <property type="match status" value="1"/>
</dbReference>
<keyword evidence="11 13" id="KW-0411">Iron-sulfur</keyword>
<dbReference type="FunFam" id="3.20.20.70:FF:000011">
    <property type="entry name" value="Biotin synthase"/>
    <property type="match status" value="1"/>
</dbReference>
<evidence type="ECO:0000256" key="8">
    <source>
        <dbReference type="ARBA" id="ARBA00022723"/>
    </source>
</evidence>
<dbReference type="OMA" id="NICTTHT"/>
<dbReference type="HAMAP" id="MF_01694">
    <property type="entry name" value="BioB"/>
    <property type="match status" value="1"/>
</dbReference>
<dbReference type="InterPro" id="IPR058240">
    <property type="entry name" value="rSAM_sf"/>
</dbReference>
<dbReference type="OrthoDB" id="2414104at2759"/>
<evidence type="ECO:0000313" key="15">
    <source>
        <dbReference type="EMBL" id="EME31884.1"/>
    </source>
</evidence>
<protein>
    <recommendedName>
        <fullName evidence="3">biotin synthase</fullName>
        <ecNumber evidence="3">2.8.1.6</ecNumber>
    </recommendedName>
</protein>
<dbReference type="InterPro" id="IPR006638">
    <property type="entry name" value="Elp3/MiaA/NifB-like_rSAM"/>
</dbReference>
<dbReference type="Gene3D" id="3.20.20.70">
    <property type="entry name" value="Aldolase class I"/>
    <property type="match status" value="1"/>
</dbReference>
<comment type="cofactor">
    <cofactor evidence="13">
        <name>[4Fe-4S] cluster</name>
        <dbReference type="ChEBI" id="CHEBI:49883"/>
    </cofactor>
    <text evidence="13">Binds 1 [4Fe-4S] cluster. The cluster is coordinated with 3 cysteines and an exchangeable S-adenosyl-L-methionine.</text>
</comment>
<dbReference type="Pfam" id="PF04055">
    <property type="entry name" value="Radical_SAM"/>
    <property type="match status" value="1"/>
</dbReference>
<keyword evidence="8 13" id="KW-0479">Metal-binding</keyword>
<dbReference type="GO" id="GO:0009102">
    <property type="term" value="P:biotin biosynthetic process"/>
    <property type="evidence" value="ECO:0007669"/>
    <property type="project" value="UniProtKB-UniPathway"/>
</dbReference>
<dbReference type="InterPro" id="IPR024177">
    <property type="entry name" value="Biotin_synthase"/>
</dbReference>
<evidence type="ECO:0000256" key="9">
    <source>
        <dbReference type="ARBA" id="ARBA00022756"/>
    </source>
</evidence>
<name>M2Y7T7_GALSU</name>
<dbReference type="SFLD" id="SFLDF00272">
    <property type="entry name" value="biotin_synthase"/>
    <property type="match status" value="1"/>
</dbReference>
<dbReference type="GO" id="GO:0004076">
    <property type="term" value="F:biotin synthase activity"/>
    <property type="evidence" value="ECO:0007669"/>
    <property type="project" value="UniProtKB-EC"/>
</dbReference>
<feature type="binding site" evidence="13">
    <location>
        <position position="83"/>
    </location>
    <ligand>
        <name>[4Fe-4S] cluster</name>
        <dbReference type="ChEBI" id="CHEBI:49883"/>
        <note>4Fe-4S-S-AdoMet</note>
    </ligand>
</feature>
<evidence type="ECO:0000256" key="13">
    <source>
        <dbReference type="PIRSR" id="PIRSR001619-1"/>
    </source>
</evidence>
<organism evidence="15 16">
    <name type="scientific">Galdieria sulphuraria</name>
    <name type="common">Red alga</name>
    <dbReference type="NCBI Taxonomy" id="130081"/>
    <lineage>
        <taxon>Eukaryota</taxon>
        <taxon>Rhodophyta</taxon>
        <taxon>Bangiophyceae</taxon>
        <taxon>Galdieriales</taxon>
        <taxon>Galdieriaceae</taxon>
        <taxon>Galdieria</taxon>
    </lineage>
</organism>
<comment type="cofactor">
    <cofactor evidence="13">
        <name>[2Fe-2S] cluster</name>
        <dbReference type="ChEBI" id="CHEBI:190135"/>
    </cofactor>
    <text evidence="13">Binds 1 [2Fe-2S] cluster. The cluster is coordinated with 3 cysteines and 1 arginine.</text>
</comment>
<dbReference type="GO" id="GO:0051539">
    <property type="term" value="F:4 iron, 4 sulfur cluster binding"/>
    <property type="evidence" value="ECO:0007669"/>
    <property type="project" value="UniProtKB-KW"/>
</dbReference>
<feature type="binding site" evidence="13">
    <location>
        <position position="90"/>
    </location>
    <ligand>
        <name>[4Fe-4S] cluster</name>
        <dbReference type="ChEBI" id="CHEBI:49883"/>
        <note>4Fe-4S-S-AdoMet</note>
    </ligand>
</feature>
<dbReference type="CDD" id="cd01335">
    <property type="entry name" value="Radical_SAM"/>
    <property type="match status" value="1"/>
</dbReference>
<feature type="binding site" evidence="13">
    <location>
        <position position="293"/>
    </location>
    <ligand>
        <name>[2Fe-2S] cluster</name>
        <dbReference type="ChEBI" id="CHEBI:190135"/>
    </ligand>
</feature>
<feature type="binding site" evidence="13">
    <location>
        <position position="161"/>
    </location>
    <ligand>
        <name>[2Fe-2S] cluster</name>
        <dbReference type="ChEBI" id="CHEBI:190135"/>
    </ligand>
</feature>
<evidence type="ECO:0000259" key="14">
    <source>
        <dbReference type="PROSITE" id="PS51918"/>
    </source>
</evidence>
<dbReference type="UniPathway" id="UPA00078">
    <property type="reaction ID" value="UER00162"/>
</dbReference>
<dbReference type="GO" id="GO:0051537">
    <property type="term" value="F:2 iron, 2 sulfur cluster binding"/>
    <property type="evidence" value="ECO:0007669"/>
    <property type="project" value="UniProtKB-KW"/>
</dbReference>
<dbReference type="eggNOG" id="KOG2900">
    <property type="taxonomic scope" value="Eukaryota"/>
</dbReference>
<dbReference type="EMBL" id="KB454489">
    <property type="protein sequence ID" value="EME31884.1"/>
    <property type="molecule type" value="Genomic_DNA"/>
</dbReference>
<dbReference type="NCBIfam" id="TIGR00433">
    <property type="entry name" value="bioB"/>
    <property type="match status" value="1"/>
</dbReference>
<evidence type="ECO:0000256" key="10">
    <source>
        <dbReference type="ARBA" id="ARBA00023004"/>
    </source>
</evidence>
<feature type="binding site" evidence="13">
    <location>
        <position position="127"/>
    </location>
    <ligand>
        <name>[2Fe-2S] cluster</name>
        <dbReference type="ChEBI" id="CHEBI:190135"/>
    </ligand>
</feature>
<dbReference type="GeneID" id="17090497"/>
<dbReference type="STRING" id="130081.M2Y7T7"/>